<feature type="transmembrane region" description="Helical" evidence="1">
    <location>
        <begin position="383"/>
        <end position="406"/>
    </location>
</feature>
<feature type="transmembrane region" description="Helical" evidence="1">
    <location>
        <begin position="40"/>
        <end position="57"/>
    </location>
</feature>
<dbReference type="RefSeq" id="WP_109664149.1">
    <property type="nucleotide sequence ID" value="NZ_QGGW01000001.1"/>
</dbReference>
<keyword evidence="3" id="KW-1185">Reference proteome</keyword>
<feature type="transmembrane region" description="Helical" evidence="1">
    <location>
        <begin position="306"/>
        <end position="329"/>
    </location>
</feature>
<feature type="transmembrane region" description="Helical" evidence="1">
    <location>
        <begin position="261"/>
        <end position="286"/>
    </location>
</feature>
<keyword evidence="1" id="KW-0472">Membrane</keyword>
<feature type="transmembrane region" description="Helical" evidence="1">
    <location>
        <begin position="183"/>
        <end position="199"/>
    </location>
</feature>
<organism evidence="2 3">
    <name type="scientific">Roseicyclus mahoneyensis</name>
    <dbReference type="NCBI Taxonomy" id="164332"/>
    <lineage>
        <taxon>Bacteria</taxon>
        <taxon>Pseudomonadati</taxon>
        <taxon>Pseudomonadota</taxon>
        <taxon>Alphaproteobacteria</taxon>
        <taxon>Rhodobacterales</taxon>
        <taxon>Roseobacteraceae</taxon>
        <taxon>Roseicyclus</taxon>
    </lineage>
</organism>
<feature type="transmembrane region" description="Helical" evidence="1">
    <location>
        <begin position="413"/>
        <end position="430"/>
    </location>
</feature>
<feature type="transmembrane region" description="Helical" evidence="1">
    <location>
        <begin position="98"/>
        <end position="114"/>
    </location>
</feature>
<dbReference type="PANTHER" id="PTHR31303">
    <property type="entry name" value="CTP-DEPENDENT DIACYLGLYCEROL KINASE 1"/>
    <property type="match status" value="1"/>
</dbReference>
<feature type="transmembrane region" description="Helical" evidence="1">
    <location>
        <begin position="231"/>
        <end position="249"/>
    </location>
</feature>
<evidence type="ECO:0000256" key="1">
    <source>
        <dbReference type="SAM" id="Phobius"/>
    </source>
</evidence>
<feature type="transmembrane region" description="Helical" evidence="1">
    <location>
        <begin position="341"/>
        <end position="363"/>
    </location>
</feature>
<feature type="transmembrane region" description="Helical" evidence="1">
    <location>
        <begin position="160"/>
        <end position="177"/>
    </location>
</feature>
<dbReference type="Proteomes" id="UP000245708">
    <property type="component" value="Unassembled WGS sequence"/>
</dbReference>
<dbReference type="GO" id="GO:0004143">
    <property type="term" value="F:ATP-dependent diacylglycerol kinase activity"/>
    <property type="evidence" value="ECO:0007669"/>
    <property type="project" value="InterPro"/>
</dbReference>
<evidence type="ECO:0000313" key="2">
    <source>
        <dbReference type="EMBL" id="PWK62115.1"/>
    </source>
</evidence>
<accession>A0A316GM80</accession>
<feature type="transmembrane region" description="Helical" evidence="1">
    <location>
        <begin position="63"/>
        <end position="86"/>
    </location>
</feature>
<feature type="transmembrane region" description="Helical" evidence="1">
    <location>
        <begin position="120"/>
        <end position="139"/>
    </location>
</feature>
<protein>
    <recommendedName>
        <fullName evidence="4">Phytol kinase</fullName>
    </recommendedName>
</protein>
<dbReference type="EMBL" id="QGGW01000001">
    <property type="protein sequence ID" value="PWK62115.1"/>
    <property type="molecule type" value="Genomic_DNA"/>
</dbReference>
<reference evidence="2 3" key="1">
    <citation type="submission" date="2018-05" db="EMBL/GenBank/DDBJ databases">
        <title>Genomic Encyclopedia of Type Strains, Phase IV (KMG-IV): sequencing the most valuable type-strain genomes for metagenomic binning, comparative biology and taxonomic classification.</title>
        <authorList>
            <person name="Goeker M."/>
        </authorList>
    </citation>
    <scope>NUCLEOTIDE SEQUENCE [LARGE SCALE GENOMIC DNA]</scope>
    <source>
        <strain evidence="2 3">DSM 16097</strain>
    </source>
</reference>
<proteinExistence type="predicted"/>
<sequence length="443" mass="46585">MSTALQIATAFGSVGVLLGLMALVRMAGQRRHIQPEVSRKLIHVGTGLYSLILPWLFPDRWPVYMLIGLTLVAMIALRLPALSGNLGQTLHAVERRSYGDFLLATAVGLCFFLSNGDPLLYILPIAVLTLADAAAALAGTTYGRKRFAVEAGQKSVEGTVVFFTVTLLIALVCLMFLSGLPPANILTLALMVAAFGALVEAQSWRGFDNLFLPLGLLVFLAIHAKSSLFDLLTLAALFFVTLVGFRALGPRFGLTRHSARVHVVAMFLILAVTEAQNALLPATVLIAHTWASLRNRGADDYGDLDIVAALGLFSFGWLALGIATGWNAVAFYGLTAMGLSMGLATLALQGRLILVPLVAALLFGLREGAAALNPPGTLWAEPLWPVALLCLAIGAGAAALAPAAFAQDRVLKLTTLSLIPPLALYAVLVWNGTGVPVSAGGAG</sequence>
<comment type="caution">
    <text evidence="2">The sequence shown here is derived from an EMBL/GenBank/DDBJ whole genome shotgun (WGS) entry which is preliminary data.</text>
</comment>
<dbReference type="AlphaFoldDB" id="A0A316GM80"/>
<evidence type="ECO:0000313" key="3">
    <source>
        <dbReference type="Proteomes" id="UP000245708"/>
    </source>
</evidence>
<gene>
    <name evidence="2" type="ORF">C7455_101141</name>
</gene>
<feature type="transmembrane region" description="Helical" evidence="1">
    <location>
        <begin position="206"/>
        <end position="225"/>
    </location>
</feature>
<dbReference type="PANTHER" id="PTHR31303:SF1">
    <property type="entry name" value="CTP-DEPENDENT DIACYLGLYCEROL KINASE 1"/>
    <property type="match status" value="1"/>
</dbReference>
<evidence type="ECO:0008006" key="4">
    <source>
        <dbReference type="Google" id="ProtNLM"/>
    </source>
</evidence>
<feature type="transmembrane region" description="Helical" evidence="1">
    <location>
        <begin position="6"/>
        <end position="28"/>
    </location>
</feature>
<dbReference type="OrthoDB" id="8149352at2"/>
<keyword evidence="1" id="KW-0812">Transmembrane</keyword>
<keyword evidence="1" id="KW-1133">Transmembrane helix</keyword>
<dbReference type="InterPro" id="IPR037997">
    <property type="entry name" value="Dgk1-like"/>
</dbReference>
<name>A0A316GM80_9RHOB</name>